<sequence>MTTAIGSEFITSRRAVLQEGRAELESALVERFSAEFLNCLDVVVPFIPLTAQDLERIFDIRLRQLQKHLQERGITLEMDSRVKERILLGRDGRTSDARTLLRRFRDEVEDHLGPLLVETPAPCRLRVTELGGSTRITSDLESSTDTVGH</sequence>
<dbReference type="GO" id="GO:0016887">
    <property type="term" value="F:ATP hydrolysis activity"/>
    <property type="evidence" value="ECO:0007669"/>
    <property type="project" value="TreeGrafter"/>
</dbReference>
<gene>
    <name evidence="4" type="ORF">M407DRAFT_164096</name>
</gene>
<name>A0A0C3L928_9AGAM</name>
<dbReference type="Proteomes" id="UP000054248">
    <property type="component" value="Unassembled WGS sequence"/>
</dbReference>
<dbReference type="Pfam" id="PF10431">
    <property type="entry name" value="ClpB_D2-small"/>
    <property type="match status" value="1"/>
</dbReference>
<keyword evidence="5" id="KW-1185">Reference proteome</keyword>
<accession>A0A0C3L928</accession>
<evidence type="ECO:0000313" key="5">
    <source>
        <dbReference type="Proteomes" id="UP000054248"/>
    </source>
</evidence>
<reference evidence="5" key="2">
    <citation type="submission" date="2015-01" db="EMBL/GenBank/DDBJ databases">
        <title>Evolutionary Origins and Diversification of the Mycorrhizal Mutualists.</title>
        <authorList>
            <consortium name="DOE Joint Genome Institute"/>
            <consortium name="Mycorrhizal Genomics Consortium"/>
            <person name="Kohler A."/>
            <person name="Kuo A."/>
            <person name="Nagy L.G."/>
            <person name="Floudas D."/>
            <person name="Copeland A."/>
            <person name="Barry K.W."/>
            <person name="Cichocki N."/>
            <person name="Veneault-Fourrey C."/>
            <person name="LaButti K."/>
            <person name="Lindquist E.A."/>
            <person name="Lipzen A."/>
            <person name="Lundell T."/>
            <person name="Morin E."/>
            <person name="Murat C."/>
            <person name="Riley R."/>
            <person name="Ohm R."/>
            <person name="Sun H."/>
            <person name="Tunlid A."/>
            <person name="Henrissat B."/>
            <person name="Grigoriev I.V."/>
            <person name="Hibbett D.S."/>
            <person name="Martin F."/>
        </authorList>
    </citation>
    <scope>NUCLEOTIDE SEQUENCE [LARGE SCALE GENOMIC DNA]</scope>
    <source>
        <strain evidence="5">MUT 4182</strain>
    </source>
</reference>
<dbReference type="EMBL" id="KN823327">
    <property type="protein sequence ID" value="KIO17962.1"/>
    <property type="molecule type" value="Genomic_DNA"/>
</dbReference>
<dbReference type="PANTHER" id="PTHR11638">
    <property type="entry name" value="ATP-DEPENDENT CLP PROTEASE"/>
    <property type="match status" value="1"/>
</dbReference>
<evidence type="ECO:0000256" key="1">
    <source>
        <dbReference type="ARBA" id="ARBA00022741"/>
    </source>
</evidence>
<dbReference type="InterPro" id="IPR027417">
    <property type="entry name" value="P-loop_NTPase"/>
</dbReference>
<dbReference type="SUPFAM" id="SSF52540">
    <property type="entry name" value="P-loop containing nucleoside triphosphate hydrolases"/>
    <property type="match status" value="1"/>
</dbReference>
<protein>
    <recommendedName>
        <fullName evidence="3">Clp ATPase C-terminal domain-containing protein</fullName>
    </recommendedName>
</protein>
<dbReference type="PANTHER" id="PTHR11638:SF18">
    <property type="entry name" value="HEAT SHOCK PROTEIN 104"/>
    <property type="match status" value="1"/>
</dbReference>
<feature type="domain" description="Clp ATPase C-terminal" evidence="3">
    <location>
        <begin position="49"/>
        <end position="116"/>
    </location>
</feature>
<evidence type="ECO:0000259" key="3">
    <source>
        <dbReference type="Pfam" id="PF10431"/>
    </source>
</evidence>
<dbReference type="InterPro" id="IPR019489">
    <property type="entry name" value="Clp_ATPase_C"/>
</dbReference>
<evidence type="ECO:0000256" key="2">
    <source>
        <dbReference type="ARBA" id="ARBA00022840"/>
    </source>
</evidence>
<dbReference type="GO" id="GO:0005737">
    <property type="term" value="C:cytoplasm"/>
    <property type="evidence" value="ECO:0007669"/>
    <property type="project" value="TreeGrafter"/>
</dbReference>
<proteinExistence type="predicted"/>
<dbReference type="InterPro" id="IPR050130">
    <property type="entry name" value="ClpA_ClpB"/>
</dbReference>
<keyword evidence="1" id="KW-0547">Nucleotide-binding</keyword>
<dbReference type="Gene3D" id="1.10.8.60">
    <property type="match status" value="1"/>
</dbReference>
<evidence type="ECO:0000313" key="4">
    <source>
        <dbReference type="EMBL" id="KIO17962.1"/>
    </source>
</evidence>
<dbReference type="OrthoDB" id="47330at2759"/>
<dbReference type="GO" id="GO:0034605">
    <property type="term" value="P:cellular response to heat"/>
    <property type="evidence" value="ECO:0007669"/>
    <property type="project" value="TreeGrafter"/>
</dbReference>
<organism evidence="4 5">
    <name type="scientific">Tulasnella calospora MUT 4182</name>
    <dbReference type="NCBI Taxonomy" id="1051891"/>
    <lineage>
        <taxon>Eukaryota</taxon>
        <taxon>Fungi</taxon>
        <taxon>Dikarya</taxon>
        <taxon>Basidiomycota</taxon>
        <taxon>Agaricomycotina</taxon>
        <taxon>Agaricomycetes</taxon>
        <taxon>Cantharellales</taxon>
        <taxon>Tulasnellaceae</taxon>
        <taxon>Tulasnella</taxon>
    </lineage>
</organism>
<dbReference type="AlphaFoldDB" id="A0A0C3L928"/>
<reference evidence="4 5" key="1">
    <citation type="submission" date="2014-04" db="EMBL/GenBank/DDBJ databases">
        <authorList>
            <consortium name="DOE Joint Genome Institute"/>
            <person name="Kuo A."/>
            <person name="Girlanda M."/>
            <person name="Perotto S."/>
            <person name="Kohler A."/>
            <person name="Nagy L.G."/>
            <person name="Floudas D."/>
            <person name="Copeland A."/>
            <person name="Barry K.W."/>
            <person name="Cichocki N."/>
            <person name="Veneault-Fourrey C."/>
            <person name="LaButti K."/>
            <person name="Lindquist E.A."/>
            <person name="Lipzen A."/>
            <person name="Lundell T."/>
            <person name="Morin E."/>
            <person name="Murat C."/>
            <person name="Sun H."/>
            <person name="Tunlid A."/>
            <person name="Henrissat B."/>
            <person name="Grigoriev I.V."/>
            <person name="Hibbett D.S."/>
            <person name="Martin F."/>
            <person name="Nordberg H.P."/>
            <person name="Cantor M.N."/>
            <person name="Hua S.X."/>
        </authorList>
    </citation>
    <scope>NUCLEOTIDE SEQUENCE [LARGE SCALE GENOMIC DNA]</scope>
    <source>
        <strain evidence="4 5">MUT 4182</strain>
    </source>
</reference>
<keyword evidence="2" id="KW-0067">ATP-binding</keyword>
<dbReference type="HOGENOM" id="CLU_1751047_0_0_1"/>
<dbReference type="STRING" id="1051891.A0A0C3L928"/>
<dbReference type="GO" id="GO:0005524">
    <property type="term" value="F:ATP binding"/>
    <property type="evidence" value="ECO:0007669"/>
    <property type="project" value="UniProtKB-KW"/>
</dbReference>